<feature type="compositionally biased region" description="Low complexity" evidence="1">
    <location>
        <begin position="209"/>
        <end position="218"/>
    </location>
</feature>
<evidence type="ECO:0000256" key="1">
    <source>
        <dbReference type="SAM" id="MobiDB-lite"/>
    </source>
</evidence>
<name>A0A8T4GQA7_9EURY</name>
<dbReference type="OrthoDB" id="312720at2157"/>
<dbReference type="RefSeq" id="WP_188869391.1">
    <property type="nucleotide sequence ID" value="NZ_BMOO01000001.1"/>
</dbReference>
<protein>
    <submittedName>
        <fullName evidence="2">Uncharacterized protein</fullName>
    </submittedName>
</protein>
<feature type="compositionally biased region" description="Acidic residues" evidence="1">
    <location>
        <begin position="179"/>
        <end position="192"/>
    </location>
</feature>
<comment type="caution">
    <text evidence="2">The sequence shown here is derived from an EMBL/GenBank/DDBJ whole genome shotgun (WGS) entry which is preliminary data.</text>
</comment>
<dbReference type="AlphaFoldDB" id="A0A8T4GQA7"/>
<dbReference type="EMBL" id="JAGGKO010000001">
    <property type="protein sequence ID" value="MBP1954114.1"/>
    <property type="molecule type" value="Genomic_DNA"/>
</dbReference>
<dbReference type="Proteomes" id="UP000765891">
    <property type="component" value="Unassembled WGS sequence"/>
</dbReference>
<evidence type="ECO:0000313" key="2">
    <source>
        <dbReference type="EMBL" id="MBP1954114.1"/>
    </source>
</evidence>
<accession>A0A8T4GQA7</accession>
<proteinExistence type="predicted"/>
<feature type="region of interest" description="Disordered" evidence="1">
    <location>
        <begin position="174"/>
        <end position="237"/>
    </location>
</feature>
<reference evidence="2" key="1">
    <citation type="submission" date="2021-03" db="EMBL/GenBank/DDBJ databases">
        <title>Genomic Encyclopedia of Type Strains, Phase IV (KMG-IV): sequencing the most valuable type-strain genomes for metagenomic binning, comparative biology and taxonomic classification.</title>
        <authorList>
            <person name="Goeker M."/>
        </authorList>
    </citation>
    <scope>NUCLEOTIDE SEQUENCE</scope>
    <source>
        <strain evidence="2">DSM 22443</strain>
    </source>
</reference>
<evidence type="ECO:0000313" key="3">
    <source>
        <dbReference type="Proteomes" id="UP000765891"/>
    </source>
</evidence>
<organism evidence="2 3">
    <name type="scientific">Halarchaeum rubridurum</name>
    <dbReference type="NCBI Taxonomy" id="489911"/>
    <lineage>
        <taxon>Archaea</taxon>
        <taxon>Methanobacteriati</taxon>
        <taxon>Methanobacteriota</taxon>
        <taxon>Stenosarchaea group</taxon>
        <taxon>Halobacteria</taxon>
        <taxon>Halobacteriales</taxon>
        <taxon>Halobacteriaceae</taxon>
    </lineage>
</organism>
<gene>
    <name evidence="2" type="ORF">J2752_000995</name>
</gene>
<sequence length="338" mass="36040">MRRRLRLLAAASLLVCSSLLARARRRAAAVPLSPVTADGYVGPDFPERAGLTTGETPVGEMDDMAHYARADFDPDRVHPAVRAFYEVTSDYRMTATATWHRGFRLGAALAARATSTVEQLNLPGPREASTVPLESRFATVRADADPRDDVRAWVRTNPETDEAVFVALYGSHAGAGGDADAEGEHDADDAEPDGPTGSRTATERYVNDAARGAAGSRTATERYVNDAEPDGPTGSRTATERYVNVAVPIPWGNVSTALHIAHAGGDPDATGVDLTTRAGDLAGLYLVTPLGAFALPVEQRFAVRPAETGITATQTMWLCGVPFLTIEYEAVRDDDSDE</sequence>